<protein>
    <recommendedName>
        <fullName evidence="2">C2 domain-containing protein</fullName>
    </recommendedName>
</protein>
<evidence type="ECO:0000313" key="3">
    <source>
        <dbReference type="EMBL" id="POS82487.1"/>
    </source>
</evidence>
<feature type="region of interest" description="Disordered" evidence="1">
    <location>
        <begin position="481"/>
        <end position="524"/>
    </location>
</feature>
<gene>
    <name evidence="3" type="ORF">EPUL_006208</name>
</gene>
<evidence type="ECO:0000313" key="4">
    <source>
        <dbReference type="Proteomes" id="UP000237438"/>
    </source>
</evidence>
<feature type="non-terminal residue" evidence="3">
    <location>
        <position position="545"/>
    </location>
</feature>
<name>A0A2S4PKH9_9PEZI</name>
<evidence type="ECO:0000256" key="1">
    <source>
        <dbReference type="SAM" id="MobiDB-lite"/>
    </source>
</evidence>
<feature type="compositionally biased region" description="Basic and acidic residues" evidence="1">
    <location>
        <begin position="1"/>
        <end position="16"/>
    </location>
</feature>
<sequence>MPDKGQPHWDEKLETTEDHDDTYNEDTCYRDTCRPGDKYYLNPTIDDRQPAGGYDETPIPSAPDGYTIKFTIHRAQNLPRSDLTTKFSDPYVVATLTADLQKRHKSDPDMVLRTPTIHNSLNPEWETQWIVAGIPSTGFKLKCRIYDEDQANQDDRLGNVTLTIDRVKTGWPGIKYNSFTIKKRMASKRAYVIHGCSAIVDQNINFDGFLFLSAELIGKSEKPHGRMYTLGLTSYFKHYSPLIGVLAGTKAPKDIQMGGKYQIEKYDFQANQFQLEGPVPAEMYHRFVEFKPFVKGLFDKTGIRGRVLNTVLRHQHRRIYNYSSSTEYGIVSPCSEEASMQFLNMAHFDDGWRTFTYVLTLDGLLRFTETGKEFGIDLLSKHTMHSDICVYIACSGEFLIRRRHHHHHHHNSSQEEQGTDSNPCRIGRDIKHYTLIIDNDSGTYRPKGDLLPLLKKFLNKNFPGLDVQIKECTDEAHIKMKQEQRDRKKQEGHHVQMVQDSDGEFDSSDEENLAKRYSGGKGKRERIYAAIEDPKKAIKEIIDKG</sequence>
<dbReference type="Proteomes" id="UP000237438">
    <property type="component" value="Unassembled WGS sequence"/>
</dbReference>
<feature type="region of interest" description="Disordered" evidence="1">
    <location>
        <begin position="405"/>
        <end position="424"/>
    </location>
</feature>
<dbReference type="PROSITE" id="PS50004">
    <property type="entry name" value="C2"/>
    <property type="match status" value="1"/>
</dbReference>
<reference evidence="3 4" key="1">
    <citation type="submission" date="2017-10" db="EMBL/GenBank/DDBJ databases">
        <title>Development of genomic resources for the powdery mildew, Erysiphe pulchra.</title>
        <authorList>
            <person name="Wadl P.A."/>
            <person name="Mack B.M."/>
            <person name="Moore G."/>
            <person name="Beltz S.B."/>
        </authorList>
    </citation>
    <scope>NUCLEOTIDE SEQUENCE [LARGE SCALE GENOMIC DNA]</scope>
    <source>
        <strain evidence="3">Cflorida</strain>
    </source>
</reference>
<dbReference type="SUPFAM" id="SSF49562">
    <property type="entry name" value="C2 domain (Calcium/lipid-binding domain, CaLB)"/>
    <property type="match status" value="1"/>
</dbReference>
<feature type="region of interest" description="Disordered" evidence="1">
    <location>
        <begin position="1"/>
        <end position="26"/>
    </location>
</feature>
<dbReference type="STRING" id="225359.A0A2S4PKH9"/>
<dbReference type="PANTHER" id="PTHR47800:SF5">
    <property type="entry name" value="FER-1-LIKE PROTEIN 6"/>
    <property type="match status" value="1"/>
</dbReference>
<dbReference type="OrthoDB" id="73919at2759"/>
<dbReference type="AlphaFoldDB" id="A0A2S4PKH9"/>
<feature type="compositionally biased region" description="Acidic residues" evidence="1">
    <location>
        <begin position="501"/>
        <end position="511"/>
    </location>
</feature>
<dbReference type="InterPro" id="IPR000008">
    <property type="entry name" value="C2_dom"/>
</dbReference>
<organism evidence="3 4">
    <name type="scientific">Erysiphe pulchra</name>
    <dbReference type="NCBI Taxonomy" id="225359"/>
    <lineage>
        <taxon>Eukaryota</taxon>
        <taxon>Fungi</taxon>
        <taxon>Dikarya</taxon>
        <taxon>Ascomycota</taxon>
        <taxon>Pezizomycotina</taxon>
        <taxon>Leotiomycetes</taxon>
        <taxon>Erysiphales</taxon>
        <taxon>Erysiphaceae</taxon>
        <taxon>Erysiphe</taxon>
    </lineage>
</organism>
<evidence type="ECO:0000259" key="2">
    <source>
        <dbReference type="PROSITE" id="PS50004"/>
    </source>
</evidence>
<keyword evidence="4" id="KW-1185">Reference proteome</keyword>
<dbReference type="SMART" id="SM00239">
    <property type="entry name" value="C2"/>
    <property type="match status" value="1"/>
</dbReference>
<dbReference type="InterPro" id="IPR035892">
    <property type="entry name" value="C2_domain_sf"/>
</dbReference>
<dbReference type="PANTHER" id="PTHR47800">
    <property type="entry name" value="C2 DOMAIN-CONTAINING PROTEIN"/>
    <property type="match status" value="1"/>
</dbReference>
<proteinExistence type="predicted"/>
<feature type="compositionally biased region" description="Basic and acidic residues" evidence="1">
    <location>
        <begin position="481"/>
        <end position="494"/>
    </location>
</feature>
<feature type="domain" description="C2" evidence="2">
    <location>
        <begin position="44"/>
        <end position="178"/>
    </location>
</feature>
<comment type="caution">
    <text evidence="3">The sequence shown here is derived from an EMBL/GenBank/DDBJ whole genome shotgun (WGS) entry which is preliminary data.</text>
</comment>
<dbReference type="GO" id="GO:0010628">
    <property type="term" value="P:positive regulation of gene expression"/>
    <property type="evidence" value="ECO:0007669"/>
    <property type="project" value="TreeGrafter"/>
</dbReference>
<dbReference type="Pfam" id="PF00168">
    <property type="entry name" value="C2"/>
    <property type="match status" value="1"/>
</dbReference>
<dbReference type="EMBL" id="PEDP01002734">
    <property type="protein sequence ID" value="POS82487.1"/>
    <property type="molecule type" value="Genomic_DNA"/>
</dbReference>
<dbReference type="Gene3D" id="2.60.40.150">
    <property type="entry name" value="C2 domain"/>
    <property type="match status" value="1"/>
</dbReference>
<accession>A0A2S4PKH9</accession>